<name>A0A3M3ZZK8_9PSED</name>
<dbReference type="EMBL" id="RBQE01000465">
    <property type="protein sequence ID" value="RMP00043.1"/>
    <property type="molecule type" value="Genomic_DNA"/>
</dbReference>
<evidence type="ECO:0000313" key="2">
    <source>
        <dbReference type="Proteomes" id="UP000281604"/>
    </source>
</evidence>
<evidence type="ECO:0000313" key="1">
    <source>
        <dbReference type="EMBL" id="RMP00043.1"/>
    </source>
</evidence>
<sequence>MQPQAALFAKSDAKDVLALSKASAEAMLANFTITIVLAGAKTDDEVKAFIERLNTGHKGSWTTLANSESGYERVCRLAKPSRNTRKTRK</sequence>
<dbReference type="Proteomes" id="UP000281604">
    <property type="component" value="Unassembled WGS sequence"/>
</dbReference>
<reference evidence="1 2" key="1">
    <citation type="submission" date="2018-08" db="EMBL/GenBank/DDBJ databases">
        <title>Recombination of ecologically and evolutionarily significant loci maintains genetic cohesion in the Pseudomonas syringae species complex.</title>
        <authorList>
            <person name="Dillon M."/>
            <person name="Thakur S."/>
            <person name="Almeida R.N.D."/>
            <person name="Weir B.S."/>
            <person name="Guttman D.S."/>
        </authorList>
    </citation>
    <scope>NUCLEOTIDE SEQUENCE [LARGE SCALE GENOMIC DNA]</scope>
    <source>
        <strain evidence="1 2">ICMP 3706</strain>
    </source>
</reference>
<gene>
    <name evidence="1" type="ORF">ALQ30_200343</name>
</gene>
<dbReference type="RefSeq" id="WP_261982846.1">
    <property type="nucleotide sequence ID" value="NZ_RBQE01000465.1"/>
</dbReference>
<dbReference type="AlphaFoldDB" id="A0A3M3ZZK8"/>
<organism evidence="1 2">
    <name type="scientific">Pseudomonas syringae pv. persicae</name>
    <dbReference type="NCBI Taxonomy" id="237306"/>
    <lineage>
        <taxon>Bacteria</taxon>
        <taxon>Pseudomonadati</taxon>
        <taxon>Pseudomonadota</taxon>
        <taxon>Gammaproteobacteria</taxon>
        <taxon>Pseudomonadales</taxon>
        <taxon>Pseudomonadaceae</taxon>
        <taxon>Pseudomonas</taxon>
    </lineage>
</organism>
<comment type="caution">
    <text evidence="1">The sequence shown here is derived from an EMBL/GenBank/DDBJ whole genome shotgun (WGS) entry which is preliminary data.</text>
</comment>
<proteinExistence type="predicted"/>
<protein>
    <submittedName>
        <fullName evidence="1">Uncharacterized protein</fullName>
    </submittedName>
</protein>
<accession>A0A3M3ZZK8</accession>